<dbReference type="EMBL" id="JASBWV010000024">
    <property type="protein sequence ID" value="KAJ9119474.1"/>
    <property type="molecule type" value="Genomic_DNA"/>
</dbReference>
<evidence type="ECO:0000313" key="1">
    <source>
        <dbReference type="EMBL" id="KAJ9119474.1"/>
    </source>
</evidence>
<reference evidence="1" key="1">
    <citation type="submission" date="2023-04" db="EMBL/GenBank/DDBJ databases">
        <title>Draft Genome sequencing of Naganishia species isolated from polar environments using Oxford Nanopore Technology.</title>
        <authorList>
            <person name="Leo P."/>
            <person name="Venkateswaran K."/>
        </authorList>
    </citation>
    <scope>NUCLEOTIDE SEQUENCE</scope>
    <source>
        <strain evidence="1">DBVPG 5303</strain>
    </source>
</reference>
<keyword evidence="2" id="KW-1185">Reference proteome</keyword>
<comment type="caution">
    <text evidence="1">The sequence shown here is derived from an EMBL/GenBank/DDBJ whole genome shotgun (WGS) entry which is preliminary data.</text>
</comment>
<organism evidence="1 2">
    <name type="scientific">Naganishia onofrii</name>
    <dbReference type="NCBI Taxonomy" id="1851511"/>
    <lineage>
        <taxon>Eukaryota</taxon>
        <taxon>Fungi</taxon>
        <taxon>Dikarya</taxon>
        <taxon>Basidiomycota</taxon>
        <taxon>Agaricomycotina</taxon>
        <taxon>Tremellomycetes</taxon>
        <taxon>Filobasidiales</taxon>
        <taxon>Filobasidiaceae</taxon>
        <taxon>Naganishia</taxon>
    </lineage>
</organism>
<sequence length="335" mass="35846">MAQPPYTSFEDRSSKTSNLAASDARSLRGSSTAAWTGALSADPILLPPLIEHLAHQQNPPAMPSYPSHYSTSTAGAASTANSSGASAYNGWDPRQTEATQMSRGHNLSGPPTIPINSGRSEMVHAGANLQGGREVTVPVKVMVPVNVDSLSDLKGFEDAICTIGINQANVDNYFRIIGKLPRPSDNATEPLTELRSTLFEAFRPKALSFLLGNAMVTSMRVNIQVKVQDGGRNGWMGVDVPIDLRLTKNSDSSEILRSIDLALSGSSEGLKLVSRESSVVNRYLTTFLTTREQLLNDKIQLVSQCNNGGLPGAELELDDDGQIVCRLVILRAGAL</sequence>
<protein>
    <submittedName>
        <fullName evidence="1">Uncharacterized protein</fullName>
    </submittedName>
</protein>
<proteinExistence type="predicted"/>
<evidence type="ECO:0000313" key="2">
    <source>
        <dbReference type="Proteomes" id="UP001234202"/>
    </source>
</evidence>
<gene>
    <name evidence="1" type="ORF">QFC24_005707</name>
</gene>
<dbReference type="Proteomes" id="UP001234202">
    <property type="component" value="Unassembled WGS sequence"/>
</dbReference>
<name>A0ACC2X7Z5_9TREE</name>
<accession>A0ACC2X7Z5</accession>